<protein>
    <submittedName>
        <fullName evidence="7">Uncharacterized protein</fullName>
    </submittedName>
</protein>
<evidence type="ECO:0000256" key="1">
    <source>
        <dbReference type="ARBA" id="ARBA00022603"/>
    </source>
</evidence>
<proteinExistence type="inferred from homology"/>
<dbReference type="PANTHER" id="PTHR10509:SF33">
    <property type="entry name" value="CATECHOL-O-METHYLTRANSFERASE FAMILY"/>
    <property type="match status" value="1"/>
</dbReference>
<keyword evidence="8" id="KW-1185">Reference proteome</keyword>
<sequence length="547" mass="60970">MKLLVLLCLLAPVHTMLWLPFANFGSMFETIKEAAFKHSIEAAKEDHNHSPLSIFEFGKELLNGLGKFISSSFEETEKLNIANGLREIFNVTTTRIIRFTTGFPHPPTFPPYIPEPTTPQPQAIAHHKTWPRITTTPTVPPTTTPSTTTATEAPTTTLPMTTPKTSTFTLPTPYPIWPTTSRRPPITWKQITSSNITSTTSAPEVVTARKWIPWKVVTPTPPLPTTTTTTTTTVRSSLTSEASLPDYFTTDDYEMATSELITEASTTVTAAIPHIVKARKYTRPPVSDRVSITTPATISQKCEICKPGSRCNVSLRSFETSDPIFQYCYSHSTMIDESMQDLLRDTQTSSFPSHVTWHQSVPPEVLQLVQTIMALYRPSRCLVIGVFTGLGLLGVAEHVDSRGIVVALEHPGYAVFWERVGQKHAKKLTTAQMSRIQIRTSESIEKSLPRLAANEPNTFDFVFLDDFKRDNYLDDYEHAIRLLRNGGLLVINQALNGGGVLSGVDNMTNEDRVIRNMNIRIKQDARVRASLLPYGGGTWIISKKVKR</sequence>
<dbReference type="Gene3D" id="3.40.50.150">
    <property type="entry name" value="Vaccinia Virus protein VP39"/>
    <property type="match status" value="1"/>
</dbReference>
<feature type="chain" id="PRO_5035716034" evidence="6">
    <location>
        <begin position="16"/>
        <end position="547"/>
    </location>
</feature>
<dbReference type="AlphaFoldDB" id="A0A8S1HAC8"/>
<dbReference type="GO" id="GO:0032259">
    <property type="term" value="P:methylation"/>
    <property type="evidence" value="ECO:0007669"/>
    <property type="project" value="UniProtKB-KW"/>
</dbReference>
<keyword evidence="2" id="KW-0808">Transferase</keyword>
<evidence type="ECO:0000256" key="2">
    <source>
        <dbReference type="ARBA" id="ARBA00022679"/>
    </source>
</evidence>
<dbReference type="InterPro" id="IPR002935">
    <property type="entry name" value="SAM_O-MeTrfase"/>
</dbReference>
<dbReference type="PROSITE" id="PS51682">
    <property type="entry name" value="SAM_OMT_I"/>
    <property type="match status" value="1"/>
</dbReference>
<dbReference type="Proteomes" id="UP000835052">
    <property type="component" value="Unassembled WGS sequence"/>
</dbReference>
<keyword evidence="1" id="KW-0489">Methyltransferase</keyword>
<comment type="similarity">
    <text evidence="4">Belongs to the class I-like SAM-binding methyltransferase superfamily. Cation-dependent O-methyltransferase family.</text>
</comment>
<evidence type="ECO:0000313" key="7">
    <source>
        <dbReference type="EMBL" id="CAD6193039.1"/>
    </source>
</evidence>
<feature type="region of interest" description="Disordered" evidence="5">
    <location>
        <begin position="132"/>
        <end position="181"/>
    </location>
</feature>
<accession>A0A8S1HAC8</accession>
<name>A0A8S1HAC8_9PELO</name>
<dbReference type="SUPFAM" id="SSF53335">
    <property type="entry name" value="S-adenosyl-L-methionine-dependent methyltransferases"/>
    <property type="match status" value="1"/>
</dbReference>
<keyword evidence="6" id="KW-0732">Signal</keyword>
<evidence type="ECO:0000256" key="3">
    <source>
        <dbReference type="ARBA" id="ARBA00022691"/>
    </source>
</evidence>
<dbReference type="Pfam" id="PF01596">
    <property type="entry name" value="Methyltransf_3"/>
    <property type="match status" value="1"/>
</dbReference>
<keyword evidence="3" id="KW-0949">S-adenosyl-L-methionine</keyword>
<gene>
    <name evidence="7" type="ORF">CAUJ_LOCUS8958</name>
</gene>
<evidence type="ECO:0000313" key="8">
    <source>
        <dbReference type="Proteomes" id="UP000835052"/>
    </source>
</evidence>
<evidence type="ECO:0000256" key="6">
    <source>
        <dbReference type="SAM" id="SignalP"/>
    </source>
</evidence>
<dbReference type="InterPro" id="IPR029063">
    <property type="entry name" value="SAM-dependent_MTases_sf"/>
</dbReference>
<dbReference type="GO" id="GO:0008757">
    <property type="term" value="F:S-adenosylmethionine-dependent methyltransferase activity"/>
    <property type="evidence" value="ECO:0007669"/>
    <property type="project" value="TreeGrafter"/>
</dbReference>
<organism evidence="7 8">
    <name type="scientific">Caenorhabditis auriculariae</name>
    <dbReference type="NCBI Taxonomy" id="2777116"/>
    <lineage>
        <taxon>Eukaryota</taxon>
        <taxon>Metazoa</taxon>
        <taxon>Ecdysozoa</taxon>
        <taxon>Nematoda</taxon>
        <taxon>Chromadorea</taxon>
        <taxon>Rhabditida</taxon>
        <taxon>Rhabditina</taxon>
        <taxon>Rhabditomorpha</taxon>
        <taxon>Rhabditoidea</taxon>
        <taxon>Rhabditidae</taxon>
        <taxon>Peloderinae</taxon>
        <taxon>Caenorhabditis</taxon>
    </lineage>
</organism>
<dbReference type="InterPro" id="IPR050362">
    <property type="entry name" value="Cation-dep_OMT"/>
</dbReference>
<comment type="caution">
    <text evidence="7">The sequence shown here is derived from an EMBL/GenBank/DDBJ whole genome shotgun (WGS) entry which is preliminary data.</text>
</comment>
<dbReference type="OrthoDB" id="10251242at2759"/>
<evidence type="ECO:0000256" key="5">
    <source>
        <dbReference type="SAM" id="MobiDB-lite"/>
    </source>
</evidence>
<dbReference type="GO" id="GO:0008171">
    <property type="term" value="F:O-methyltransferase activity"/>
    <property type="evidence" value="ECO:0007669"/>
    <property type="project" value="InterPro"/>
</dbReference>
<dbReference type="EMBL" id="CAJGYM010000032">
    <property type="protein sequence ID" value="CAD6193039.1"/>
    <property type="molecule type" value="Genomic_DNA"/>
</dbReference>
<reference evidence="7" key="1">
    <citation type="submission" date="2020-10" db="EMBL/GenBank/DDBJ databases">
        <authorList>
            <person name="Kikuchi T."/>
        </authorList>
    </citation>
    <scope>NUCLEOTIDE SEQUENCE</scope>
    <source>
        <strain evidence="7">NKZ352</strain>
    </source>
</reference>
<dbReference type="CDD" id="cd02440">
    <property type="entry name" value="AdoMet_MTases"/>
    <property type="match status" value="1"/>
</dbReference>
<evidence type="ECO:0000256" key="4">
    <source>
        <dbReference type="ARBA" id="ARBA00023453"/>
    </source>
</evidence>
<feature type="compositionally biased region" description="Low complexity" evidence="5">
    <location>
        <begin position="144"/>
        <end position="171"/>
    </location>
</feature>
<feature type="signal peptide" evidence="6">
    <location>
        <begin position="1"/>
        <end position="15"/>
    </location>
</feature>
<dbReference type="PANTHER" id="PTHR10509">
    <property type="entry name" value="O-METHYLTRANSFERASE-RELATED"/>
    <property type="match status" value="1"/>
</dbReference>